<proteinExistence type="predicted"/>
<protein>
    <submittedName>
        <fullName evidence="2">Uncharacterized protein</fullName>
    </submittedName>
</protein>
<feature type="compositionally biased region" description="Basic residues" evidence="1">
    <location>
        <begin position="169"/>
        <end position="178"/>
    </location>
</feature>
<evidence type="ECO:0000313" key="3">
    <source>
        <dbReference type="Proteomes" id="UP000230750"/>
    </source>
</evidence>
<name>A0A2G8LKI2_STIJA</name>
<gene>
    <name evidence="2" type="ORF">BSL78_02327</name>
</gene>
<dbReference type="AlphaFoldDB" id="A0A2G8LKI2"/>
<dbReference type="EMBL" id="MRZV01000048">
    <property type="protein sequence ID" value="PIK60763.1"/>
    <property type="molecule type" value="Genomic_DNA"/>
</dbReference>
<evidence type="ECO:0000256" key="1">
    <source>
        <dbReference type="SAM" id="MobiDB-lite"/>
    </source>
</evidence>
<feature type="compositionally biased region" description="Polar residues" evidence="1">
    <location>
        <begin position="31"/>
        <end position="83"/>
    </location>
</feature>
<comment type="caution">
    <text evidence="2">The sequence shown here is derived from an EMBL/GenBank/DDBJ whole genome shotgun (WGS) entry which is preliminary data.</text>
</comment>
<sequence>MVDSLQPEQTPALGKQSSMQTMRASPFEQVPVSSPYGQQSHMSANLNRQLSQVTQRISTPQTSTRPASQPSSMGVKRPSNQLAMQPGHPKRHQKDSDLFRGSPMSDRNHMGSPETATGPYGSPMMPTADQQSSGPGERPFRYQQGVQGFSGHPNVSGMQPAYTLPRGSKFLRRSQRRC</sequence>
<organism evidence="2 3">
    <name type="scientific">Stichopus japonicus</name>
    <name type="common">Sea cucumber</name>
    <dbReference type="NCBI Taxonomy" id="307972"/>
    <lineage>
        <taxon>Eukaryota</taxon>
        <taxon>Metazoa</taxon>
        <taxon>Echinodermata</taxon>
        <taxon>Eleutherozoa</taxon>
        <taxon>Echinozoa</taxon>
        <taxon>Holothuroidea</taxon>
        <taxon>Aspidochirotacea</taxon>
        <taxon>Aspidochirotida</taxon>
        <taxon>Stichopodidae</taxon>
        <taxon>Apostichopus</taxon>
    </lineage>
</organism>
<accession>A0A2G8LKI2</accession>
<dbReference type="Proteomes" id="UP000230750">
    <property type="component" value="Unassembled WGS sequence"/>
</dbReference>
<feature type="region of interest" description="Disordered" evidence="1">
    <location>
        <begin position="1"/>
        <end position="178"/>
    </location>
</feature>
<keyword evidence="3" id="KW-1185">Reference proteome</keyword>
<evidence type="ECO:0000313" key="2">
    <source>
        <dbReference type="EMBL" id="PIK60763.1"/>
    </source>
</evidence>
<reference evidence="2 3" key="1">
    <citation type="journal article" date="2017" name="PLoS Biol.">
        <title>The sea cucumber genome provides insights into morphological evolution and visceral regeneration.</title>
        <authorList>
            <person name="Zhang X."/>
            <person name="Sun L."/>
            <person name="Yuan J."/>
            <person name="Sun Y."/>
            <person name="Gao Y."/>
            <person name="Zhang L."/>
            <person name="Li S."/>
            <person name="Dai H."/>
            <person name="Hamel J.F."/>
            <person name="Liu C."/>
            <person name="Yu Y."/>
            <person name="Liu S."/>
            <person name="Lin W."/>
            <person name="Guo K."/>
            <person name="Jin S."/>
            <person name="Xu P."/>
            <person name="Storey K.B."/>
            <person name="Huan P."/>
            <person name="Zhang T."/>
            <person name="Zhou Y."/>
            <person name="Zhang J."/>
            <person name="Lin C."/>
            <person name="Li X."/>
            <person name="Xing L."/>
            <person name="Huo D."/>
            <person name="Sun M."/>
            <person name="Wang L."/>
            <person name="Mercier A."/>
            <person name="Li F."/>
            <person name="Yang H."/>
            <person name="Xiang J."/>
        </authorList>
    </citation>
    <scope>NUCLEOTIDE SEQUENCE [LARGE SCALE GENOMIC DNA]</scope>
    <source>
        <strain evidence="2">Shaxun</strain>
        <tissue evidence="2">Muscle</tissue>
    </source>
</reference>